<sequence length="321" mass="34698">MPAALAFLLRRVAVAVVTVFVAVSANFFLFRAVPGDAASVVKVPGMTAEQRQQIRAEFGLDKPLPNQYLSYLRQLTHGNLGISFENRKPVAANLAEAVVNTMPMVVVGTLIALVIGFATGLFGAWRRGTAVDAAGLGTALAFYAMPAQWLALMLILLTNGLFPSGGMSDVFLVDADFWTMMRDRIAHLLLPALTFGLASYGQYAVIIRSSMLETLGEDYVLTARAKGFSNWAVVRRHALRNAMLPITTLIALSLGTLMAGAILIETVFSWPGVGLAIYGAVRARDYPMLQGAFLLLTCSVILCNLLADTLYLRLDPRIRTA</sequence>
<dbReference type="InterPro" id="IPR045621">
    <property type="entry name" value="BPD_transp_1_N"/>
</dbReference>
<evidence type="ECO:0000313" key="9">
    <source>
        <dbReference type="EMBL" id="NJC73239.1"/>
    </source>
</evidence>
<keyword evidence="5 7" id="KW-1133">Transmembrane helix</keyword>
<dbReference type="PANTHER" id="PTHR43163">
    <property type="entry name" value="DIPEPTIDE TRANSPORT SYSTEM PERMEASE PROTEIN DPPB-RELATED"/>
    <property type="match status" value="1"/>
</dbReference>
<evidence type="ECO:0000256" key="7">
    <source>
        <dbReference type="RuleBase" id="RU363032"/>
    </source>
</evidence>
<proteinExistence type="inferred from homology"/>
<comment type="caution">
    <text evidence="9">The sequence shown here is derived from an EMBL/GenBank/DDBJ whole genome shotgun (WGS) entry which is preliminary data.</text>
</comment>
<keyword evidence="4 7" id="KW-0812">Transmembrane</keyword>
<dbReference type="InterPro" id="IPR000515">
    <property type="entry name" value="MetI-like"/>
</dbReference>
<dbReference type="Pfam" id="PF00528">
    <property type="entry name" value="BPD_transp_1"/>
    <property type="match status" value="1"/>
</dbReference>
<evidence type="ECO:0000256" key="1">
    <source>
        <dbReference type="ARBA" id="ARBA00004651"/>
    </source>
</evidence>
<dbReference type="InterPro" id="IPR035906">
    <property type="entry name" value="MetI-like_sf"/>
</dbReference>
<reference evidence="9 10" key="1">
    <citation type="submission" date="2020-03" db="EMBL/GenBank/DDBJ databases">
        <title>WGS of the type strain of Planosporangium spp.</title>
        <authorList>
            <person name="Thawai C."/>
        </authorList>
    </citation>
    <scope>NUCLEOTIDE SEQUENCE [LARGE SCALE GENOMIC DNA]</scope>
    <source>
        <strain evidence="9 10">TBRC 5610</strain>
    </source>
</reference>
<feature type="transmembrane region" description="Helical" evidence="7">
    <location>
        <begin position="288"/>
        <end position="307"/>
    </location>
</feature>
<dbReference type="CDD" id="cd06261">
    <property type="entry name" value="TM_PBP2"/>
    <property type="match status" value="1"/>
</dbReference>
<organism evidence="9 10">
    <name type="scientific">Planosporangium thailandense</name>
    <dbReference type="NCBI Taxonomy" id="765197"/>
    <lineage>
        <taxon>Bacteria</taxon>
        <taxon>Bacillati</taxon>
        <taxon>Actinomycetota</taxon>
        <taxon>Actinomycetes</taxon>
        <taxon>Micromonosporales</taxon>
        <taxon>Micromonosporaceae</taxon>
        <taxon>Planosporangium</taxon>
    </lineage>
</organism>
<keyword evidence="6 7" id="KW-0472">Membrane</keyword>
<name>A0ABX0Y7H3_9ACTN</name>
<keyword evidence="2 7" id="KW-0813">Transport</keyword>
<evidence type="ECO:0000256" key="2">
    <source>
        <dbReference type="ARBA" id="ARBA00022448"/>
    </source>
</evidence>
<accession>A0ABX0Y7H3</accession>
<dbReference type="PROSITE" id="PS50928">
    <property type="entry name" value="ABC_TM1"/>
    <property type="match status" value="1"/>
</dbReference>
<feature type="domain" description="ABC transmembrane type-1" evidence="8">
    <location>
        <begin position="98"/>
        <end position="307"/>
    </location>
</feature>
<dbReference type="PANTHER" id="PTHR43163:SF9">
    <property type="entry name" value="ABC TRANSPORTER PERMEASE PROTEIN"/>
    <property type="match status" value="1"/>
</dbReference>
<evidence type="ECO:0000256" key="3">
    <source>
        <dbReference type="ARBA" id="ARBA00022475"/>
    </source>
</evidence>
<dbReference type="SUPFAM" id="SSF161098">
    <property type="entry name" value="MetI-like"/>
    <property type="match status" value="1"/>
</dbReference>
<dbReference type="Proteomes" id="UP000722989">
    <property type="component" value="Unassembled WGS sequence"/>
</dbReference>
<evidence type="ECO:0000256" key="5">
    <source>
        <dbReference type="ARBA" id="ARBA00022989"/>
    </source>
</evidence>
<feature type="transmembrane region" description="Helical" evidence="7">
    <location>
        <begin position="104"/>
        <end position="124"/>
    </location>
</feature>
<evidence type="ECO:0000256" key="4">
    <source>
        <dbReference type="ARBA" id="ARBA00022692"/>
    </source>
</evidence>
<comment type="similarity">
    <text evidence="7">Belongs to the binding-protein-dependent transport system permease family.</text>
</comment>
<feature type="transmembrane region" description="Helical" evidence="7">
    <location>
        <begin position="12"/>
        <end position="33"/>
    </location>
</feature>
<dbReference type="Pfam" id="PF19300">
    <property type="entry name" value="BPD_transp_1_N"/>
    <property type="match status" value="1"/>
</dbReference>
<evidence type="ECO:0000259" key="8">
    <source>
        <dbReference type="PROSITE" id="PS50928"/>
    </source>
</evidence>
<dbReference type="RefSeq" id="WP_167928147.1">
    <property type="nucleotide sequence ID" value="NZ_JAATVY010000027.1"/>
</dbReference>
<feature type="transmembrane region" description="Helical" evidence="7">
    <location>
        <begin position="244"/>
        <end position="268"/>
    </location>
</feature>
<evidence type="ECO:0000313" key="10">
    <source>
        <dbReference type="Proteomes" id="UP000722989"/>
    </source>
</evidence>
<feature type="transmembrane region" description="Helical" evidence="7">
    <location>
        <begin position="185"/>
        <end position="206"/>
    </location>
</feature>
<comment type="subcellular location">
    <subcellularLocation>
        <location evidence="1 7">Cell membrane</location>
        <topology evidence="1 7">Multi-pass membrane protein</topology>
    </subcellularLocation>
</comment>
<dbReference type="Gene3D" id="1.10.3720.10">
    <property type="entry name" value="MetI-like"/>
    <property type="match status" value="1"/>
</dbReference>
<protein>
    <submittedName>
        <fullName evidence="9">ABC transporter permease</fullName>
    </submittedName>
</protein>
<dbReference type="EMBL" id="JAATVY010000027">
    <property type="protein sequence ID" value="NJC73239.1"/>
    <property type="molecule type" value="Genomic_DNA"/>
</dbReference>
<keyword evidence="3" id="KW-1003">Cell membrane</keyword>
<feature type="transmembrane region" description="Helical" evidence="7">
    <location>
        <begin position="136"/>
        <end position="157"/>
    </location>
</feature>
<evidence type="ECO:0000256" key="6">
    <source>
        <dbReference type="ARBA" id="ARBA00023136"/>
    </source>
</evidence>
<gene>
    <name evidence="9" type="ORF">HC031_26485</name>
</gene>
<keyword evidence="10" id="KW-1185">Reference proteome</keyword>